<dbReference type="Gene3D" id="3.30.9.10">
    <property type="entry name" value="D-Amino Acid Oxidase, subunit A, domain 2"/>
    <property type="match status" value="1"/>
</dbReference>
<dbReference type="InterPro" id="IPR051704">
    <property type="entry name" value="FAD_aromatic-hydroxylase"/>
</dbReference>
<dbReference type="InterPro" id="IPR002938">
    <property type="entry name" value="FAD-bd"/>
</dbReference>
<dbReference type="AlphaFoldDB" id="A0A9P4JDP0"/>
<gene>
    <name evidence="5" type="ORF">K461DRAFT_284234</name>
</gene>
<dbReference type="PANTHER" id="PTHR46865:SF2">
    <property type="entry name" value="MONOOXYGENASE"/>
    <property type="match status" value="1"/>
</dbReference>
<keyword evidence="2" id="KW-0274">FAD</keyword>
<evidence type="ECO:0000259" key="4">
    <source>
        <dbReference type="Pfam" id="PF01494"/>
    </source>
</evidence>
<evidence type="ECO:0000313" key="5">
    <source>
        <dbReference type="EMBL" id="KAF2157720.1"/>
    </source>
</evidence>
<dbReference type="InterPro" id="IPR036188">
    <property type="entry name" value="FAD/NAD-bd_sf"/>
</dbReference>
<evidence type="ECO:0000313" key="6">
    <source>
        <dbReference type="Proteomes" id="UP000799439"/>
    </source>
</evidence>
<dbReference type="GO" id="GO:0016491">
    <property type="term" value="F:oxidoreductase activity"/>
    <property type="evidence" value="ECO:0007669"/>
    <property type="project" value="UniProtKB-KW"/>
</dbReference>
<protein>
    <submittedName>
        <fullName evidence="5">FAD/NAD(P)-binding domain-containing protein</fullName>
    </submittedName>
</protein>
<dbReference type="Proteomes" id="UP000799439">
    <property type="component" value="Unassembled WGS sequence"/>
</dbReference>
<comment type="caution">
    <text evidence="5">The sequence shown here is derived from an EMBL/GenBank/DDBJ whole genome shotgun (WGS) entry which is preliminary data.</text>
</comment>
<dbReference type="SUPFAM" id="SSF51905">
    <property type="entry name" value="FAD/NAD(P)-binding domain"/>
    <property type="match status" value="1"/>
</dbReference>
<dbReference type="Gene3D" id="3.50.50.60">
    <property type="entry name" value="FAD/NAD(P)-binding domain"/>
    <property type="match status" value="1"/>
</dbReference>
<dbReference type="GO" id="GO:0071949">
    <property type="term" value="F:FAD binding"/>
    <property type="evidence" value="ECO:0007669"/>
    <property type="project" value="InterPro"/>
</dbReference>
<evidence type="ECO:0000256" key="3">
    <source>
        <dbReference type="ARBA" id="ARBA00023002"/>
    </source>
</evidence>
<accession>A0A9P4JDP0</accession>
<evidence type="ECO:0000256" key="2">
    <source>
        <dbReference type="ARBA" id="ARBA00022827"/>
    </source>
</evidence>
<dbReference type="OrthoDB" id="655030at2759"/>
<keyword evidence="1" id="KW-0285">Flavoprotein</keyword>
<evidence type="ECO:0000256" key="1">
    <source>
        <dbReference type="ARBA" id="ARBA00022630"/>
    </source>
</evidence>
<dbReference type="PRINTS" id="PR00420">
    <property type="entry name" value="RNGMNOXGNASE"/>
</dbReference>
<organism evidence="5 6">
    <name type="scientific">Myriangium duriaei CBS 260.36</name>
    <dbReference type="NCBI Taxonomy" id="1168546"/>
    <lineage>
        <taxon>Eukaryota</taxon>
        <taxon>Fungi</taxon>
        <taxon>Dikarya</taxon>
        <taxon>Ascomycota</taxon>
        <taxon>Pezizomycotina</taxon>
        <taxon>Dothideomycetes</taxon>
        <taxon>Dothideomycetidae</taxon>
        <taxon>Myriangiales</taxon>
        <taxon>Myriangiaceae</taxon>
        <taxon>Myriangium</taxon>
    </lineage>
</organism>
<reference evidence="5" key="1">
    <citation type="journal article" date="2020" name="Stud. Mycol.">
        <title>101 Dothideomycetes genomes: a test case for predicting lifestyles and emergence of pathogens.</title>
        <authorList>
            <person name="Haridas S."/>
            <person name="Albert R."/>
            <person name="Binder M."/>
            <person name="Bloem J."/>
            <person name="Labutti K."/>
            <person name="Salamov A."/>
            <person name="Andreopoulos B."/>
            <person name="Baker S."/>
            <person name="Barry K."/>
            <person name="Bills G."/>
            <person name="Bluhm B."/>
            <person name="Cannon C."/>
            <person name="Castanera R."/>
            <person name="Culley D."/>
            <person name="Daum C."/>
            <person name="Ezra D."/>
            <person name="Gonzalez J."/>
            <person name="Henrissat B."/>
            <person name="Kuo A."/>
            <person name="Liang C."/>
            <person name="Lipzen A."/>
            <person name="Lutzoni F."/>
            <person name="Magnuson J."/>
            <person name="Mondo S."/>
            <person name="Nolan M."/>
            <person name="Ohm R."/>
            <person name="Pangilinan J."/>
            <person name="Park H.-J."/>
            <person name="Ramirez L."/>
            <person name="Alfaro M."/>
            <person name="Sun H."/>
            <person name="Tritt A."/>
            <person name="Yoshinaga Y."/>
            <person name="Zwiers L.-H."/>
            <person name="Turgeon B."/>
            <person name="Goodwin S."/>
            <person name="Spatafora J."/>
            <person name="Crous P."/>
            <person name="Grigoriev I."/>
        </authorList>
    </citation>
    <scope>NUCLEOTIDE SEQUENCE</scope>
    <source>
        <strain evidence="5">CBS 260.36</strain>
    </source>
</reference>
<keyword evidence="6" id="KW-1185">Reference proteome</keyword>
<proteinExistence type="predicted"/>
<sequence length="426" mass="45859">MHVLISGAGIAGNTLACFLGRAGIRTTVIERDSSCLTQGHSIDVEGPARVVLDRLGLIPELHKRHTGETGTVFETLSGHSIASFPAPRKPGDNASPTSQYEILRGDLSAMLYDSARTHASVSYILGATISTILSSTPTSVTVRLSNSTTLTGSLLVLSDGVWSKLRTAVFPKDTISFPDRNAYLAFYTMPRTPRDTTEWRIAHAPGRRVLSLRPDPHGSVRANIGIVPRSAGEQVELKAATRAGPAVQKALMRRLFADAGWTETDRVLDGMDGAKDFYFQGAVQVRMPRWTEGRVVCLGDTAWCPTPFSGMGCSLAIIGAYVLAGELSRLGGGEGEGEGVDRACAEYEKKYRPYVEEIQNIPGILPGIVFPAGWFGVGLLRAAFWLGSMVIKIPGLTNLFPDSGEEAFKLPEYGFGTAEKEETKTP</sequence>
<keyword evidence="3" id="KW-0560">Oxidoreductase</keyword>
<dbReference type="PANTHER" id="PTHR46865">
    <property type="entry name" value="OXIDOREDUCTASE-RELATED"/>
    <property type="match status" value="1"/>
</dbReference>
<dbReference type="EMBL" id="ML996081">
    <property type="protein sequence ID" value="KAF2157720.1"/>
    <property type="molecule type" value="Genomic_DNA"/>
</dbReference>
<name>A0A9P4JDP0_9PEZI</name>
<feature type="domain" description="FAD-binding" evidence="4">
    <location>
        <begin position="2"/>
        <end position="346"/>
    </location>
</feature>
<dbReference type="Pfam" id="PF01494">
    <property type="entry name" value="FAD_binding_3"/>
    <property type="match status" value="1"/>
</dbReference>